<dbReference type="Pfam" id="PF13517">
    <property type="entry name" value="FG-GAP_3"/>
    <property type="match status" value="1"/>
</dbReference>
<dbReference type="InterPro" id="IPR009003">
    <property type="entry name" value="Peptidase_S1_PA"/>
</dbReference>
<evidence type="ECO:0000259" key="3">
    <source>
        <dbReference type="PROSITE" id="PS50240"/>
    </source>
</evidence>
<dbReference type="SMART" id="SM00020">
    <property type="entry name" value="Tryp_SPc"/>
    <property type="match status" value="1"/>
</dbReference>
<dbReference type="SUPFAM" id="SSF50494">
    <property type="entry name" value="Trypsin-like serine proteases"/>
    <property type="match status" value="1"/>
</dbReference>
<comment type="caution">
    <text evidence="4">The sequence shown here is derived from an EMBL/GenBank/DDBJ whole genome shotgun (WGS) entry which is preliminary data.</text>
</comment>
<dbReference type="Pfam" id="PF00089">
    <property type="entry name" value="Trypsin"/>
    <property type="match status" value="1"/>
</dbReference>
<protein>
    <submittedName>
        <fullName evidence="4">Hydrolase</fullName>
    </submittedName>
</protein>
<dbReference type="PROSITE" id="PS50240">
    <property type="entry name" value="TRYPSIN_DOM"/>
    <property type="match status" value="1"/>
</dbReference>
<dbReference type="PANTHER" id="PTHR44103:SF1">
    <property type="entry name" value="PROPROTEIN CONVERTASE P"/>
    <property type="match status" value="1"/>
</dbReference>
<dbReference type="SUPFAM" id="SSF69318">
    <property type="entry name" value="Integrin alpha N-terminal domain"/>
    <property type="match status" value="1"/>
</dbReference>
<dbReference type="Gene3D" id="2.40.10.10">
    <property type="entry name" value="Trypsin-like serine proteases"/>
    <property type="match status" value="1"/>
</dbReference>
<dbReference type="PRINTS" id="PR00722">
    <property type="entry name" value="CHYMOTRYPSIN"/>
</dbReference>
<evidence type="ECO:0000256" key="2">
    <source>
        <dbReference type="SAM" id="SignalP"/>
    </source>
</evidence>
<dbReference type="Gene3D" id="2.130.10.130">
    <property type="entry name" value="Integrin alpha, N-terminal"/>
    <property type="match status" value="1"/>
</dbReference>
<feature type="signal peptide" evidence="2">
    <location>
        <begin position="1"/>
        <end position="24"/>
    </location>
</feature>
<dbReference type="PANTHER" id="PTHR44103">
    <property type="entry name" value="PROPROTEIN CONVERTASE P"/>
    <property type="match status" value="1"/>
</dbReference>
<dbReference type="InterPro" id="IPR001254">
    <property type="entry name" value="Trypsin_dom"/>
</dbReference>
<dbReference type="InterPro" id="IPR013517">
    <property type="entry name" value="FG-GAP"/>
</dbReference>
<proteinExistence type="predicted"/>
<keyword evidence="5" id="KW-1185">Reference proteome</keyword>
<dbReference type="InterPro" id="IPR028994">
    <property type="entry name" value="Integrin_alpha_N"/>
</dbReference>
<organism evidence="4 5">
    <name type="scientific">Phytohabitans aurantiacus</name>
    <dbReference type="NCBI Taxonomy" id="3016789"/>
    <lineage>
        <taxon>Bacteria</taxon>
        <taxon>Bacillati</taxon>
        <taxon>Actinomycetota</taxon>
        <taxon>Actinomycetes</taxon>
        <taxon>Micromonosporales</taxon>
        <taxon>Micromonosporaceae</taxon>
    </lineage>
</organism>
<feature type="chain" id="PRO_5047519235" evidence="2">
    <location>
        <begin position="25"/>
        <end position="517"/>
    </location>
</feature>
<reference evidence="4" key="1">
    <citation type="submission" date="2022-12" db="EMBL/GenBank/DDBJ databases">
        <title>New Phytohabitans aurantiacus sp. RD004123 nov., an actinomycete isolated from soil.</title>
        <authorList>
            <person name="Triningsih D.W."/>
            <person name="Harunari E."/>
            <person name="Igarashi Y."/>
        </authorList>
    </citation>
    <scope>NUCLEOTIDE SEQUENCE</scope>
    <source>
        <strain evidence="4">RD004123</strain>
    </source>
</reference>
<name>A0ABQ5R3C3_9ACTN</name>
<keyword evidence="4" id="KW-0378">Hydrolase</keyword>
<evidence type="ECO:0000256" key="1">
    <source>
        <dbReference type="ARBA" id="ARBA00022729"/>
    </source>
</evidence>
<dbReference type="InterPro" id="IPR001314">
    <property type="entry name" value="Peptidase_S1A"/>
</dbReference>
<accession>A0ABQ5R3C3</accession>
<dbReference type="EMBL" id="BSDI01000042">
    <property type="protein sequence ID" value="GLI01289.1"/>
    <property type="molecule type" value="Genomic_DNA"/>
</dbReference>
<dbReference type="InterPro" id="IPR043504">
    <property type="entry name" value="Peptidase_S1_PA_chymotrypsin"/>
</dbReference>
<dbReference type="RefSeq" id="WP_281902197.1">
    <property type="nucleotide sequence ID" value="NZ_BSDI01000042.1"/>
</dbReference>
<dbReference type="Proteomes" id="UP001144280">
    <property type="component" value="Unassembled WGS sequence"/>
</dbReference>
<feature type="domain" description="Peptidase S1" evidence="3">
    <location>
        <begin position="31"/>
        <end position="268"/>
    </location>
</feature>
<evidence type="ECO:0000313" key="4">
    <source>
        <dbReference type="EMBL" id="GLI01289.1"/>
    </source>
</evidence>
<sequence>MRFVVRRRHAAVLVAGLVATLLPAGTPAYGVANGEPVAAGTYGFVAHLRIGDVRACSGALVDTESISDQLGAFAAVPSGPRWVLTAASCFARDGQPTRSGPPPWPTTVTVGRANLLAEDAGVVLQATDVISHPDRDVALVRLASPVAGVTAASLASHTLPAGTDVRVAGYGRTETEWVSDRLDSGVFTVQAADEQSYGLTGAGTPLVSACKGDAGAPMFRGDAGTSAVLYGLISTSFQAGCLAATETRNGATAAGLQGLGGWIGANAADQPTALVRLEQGELTGDAYTDLLGVDANGYLWLYPGLATPARFGPRLRVGSGWTAMVHMTVGEFTGDNYADVVGGDRDGKLFVYPGRGTAGFGSRIQIGNSGWTAMVDLDTGEFNEDAYDDILAIDSAGKLWVYPGRSDGKLDPRVEIGAWGWAALVHVTAGEFNEDGREDVLAIDSAGKLWMYPGLGTPGLGSRIPIGNSGWATMRTFTVGEFNRDAYNDVLVFDKDGKLWLYPGTNTPNLAPRMEIR</sequence>
<evidence type="ECO:0000313" key="5">
    <source>
        <dbReference type="Proteomes" id="UP001144280"/>
    </source>
</evidence>
<dbReference type="GO" id="GO:0016787">
    <property type="term" value="F:hydrolase activity"/>
    <property type="evidence" value="ECO:0007669"/>
    <property type="project" value="UniProtKB-KW"/>
</dbReference>
<gene>
    <name evidence="4" type="ORF">Pa4123_65650</name>
</gene>
<keyword evidence="1 2" id="KW-0732">Signal</keyword>